<dbReference type="Gene3D" id="1.10.3720.10">
    <property type="entry name" value="MetI-like"/>
    <property type="match status" value="1"/>
</dbReference>
<keyword evidence="5 7" id="KW-1133">Transmembrane helix</keyword>
<name>A0A176K0L8_9BACT</name>
<keyword evidence="4 7" id="KW-0812">Transmembrane</keyword>
<keyword evidence="3" id="KW-1003">Cell membrane</keyword>
<dbReference type="GO" id="GO:0055085">
    <property type="term" value="P:transmembrane transport"/>
    <property type="evidence" value="ECO:0007669"/>
    <property type="project" value="InterPro"/>
</dbReference>
<evidence type="ECO:0000256" key="2">
    <source>
        <dbReference type="ARBA" id="ARBA00022448"/>
    </source>
</evidence>
<feature type="transmembrane region" description="Helical" evidence="7">
    <location>
        <begin position="77"/>
        <end position="96"/>
    </location>
</feature>
<dbReference type="STRING" id="1453497.AT15_01090"/>
<dbReference type="Proteomes" id="UP000077339">
    <property type="component" value="Unassembled WGS sequence"/>
</dbReference>
<dbReference type="InterPro" id="IPR000515">
    <property type="entry name" value="MetI-like"/>
</dbReference>
<gene>
    <name evidence="9" type="ORF">AT15_01090</name>
</gene>
<dbReference type="PANTHER" id="PTHR43744">
    <property type="entry name" value="ABC TRANSPORTER PERMEASE PROTEIN MG189-RELATED-RELATED"/>
    <property type="match status" value="1"/>
</dbReference>
<feature type="transmembrane region" description="Helical" evidence="7">
    <location>
        <begin position="194"/>
        <end position="223"/>
    </location>
</feature>
<feature type="transmembrane region" description="Helical" evidence="7">
    <location>
        <begin position="12"/>
        <end position="35"/>
    </location>
</feature>
<feature type="domain" description="ABC transmembrane type-1" evidence="8">
    <location>
        <begin position="73"/>
        <end position="264"/>
    </location>
</feature>
<keyword evidence="6 7" id="KW-0472">Membrane</keyword>
<dbReference type="GO" id="GO:0005886">
    <property type="term" value="C:plasma membrane"/>
    <property type="evidence" value="ECO:0007669"/>
    <property type="project" value="UniProtKB-SubCell"/>
</dbReference>
<sequence>MTKRRMWAKIFLNIFAWFIGLIWILPVIGILMTAMRPFDEVINGWWHFEEFHPTFSNFINALNHPTAPLLVGLKNSLIIALPATILPLFIATLAGYGISRYHFPLRKGLIIAVVLTLALPQQMIAVPIFQMMSNLGLVDTYLGLILLHTAWGIPWITFFMRNYFKTMPISIEEAARIDGASDFQIFYRVVLPNIFPAIASASALQFTWVWSDFFLALILIYSPDKLLMTQRVPLMRGVYHVDWGLLSAASIMVMIVPILIYLLLQRYYVKGMVGWTIK</sequence>
<evidence type="ECO:0000256" key="1">
    <source>
        <dbReference type="ARBA" id="ARBA00004651"/>
    </source>
</evidence>
<evidence type="ECO:0000256" key="3">
    <source>
        <dbReference type="ARBA" id="ARBA00022475"/>
    </source>
</evidence>
<feature type="transmembrane region" description="Helical" evidence="7">
    <location>
        <begin position="141"/>
        <end position="160"/>
    </location>
</feature>
<accession>A0A176K0L8</accession>
<evidence type="ECO:0000256" key="6">
    <source>
        <dbReference type="ARBA" id="ARBA00023136"/>
    </source>
</evidence>
<dbReference type="RefSeq" id="WP_068347854.1">
    <property type="nucleotide sequence ID" value="NZ_JFHK01000015.1"/>
</dbReference>
<evidence type="ECO:0000313" key="9">
    <source>
        <dbReference type="EMBL" id="OAA30142.1"/>
    </source>
</evidence>
<comment type="similarity">
    <text evidence="7">Belongs to the binding-protein-dependent transport system permease family.</text>
</comment>
<evidence type="ECO:0000256" key="4">
    <source>
        <dbReference type="ARBA" id="ARBA00022692"/>
    </source>
</evidence>
<comment type="caution">
    <text evidence="9">The sequence shown here is derived from an EMBL/GenBank/DDBJ whole genome shotgun (WGS) entry which is preliminary data.</text>
</comment>
<reference evidence="9 10" key="1">
    <citation type="submission" date="2014-02" db="EMBL/GenBank/DDBJ databases">
        <title>Kosmotoga genome sequencing.</title>
        <authorList>
            <person name="Pollo S.M."/>
            <person name="Charchuk R."/>
            <person name="Nesbo C.L."/>
        </authorList>
    </citation>
    <scope>NUCLEOTIDE SEQUENCE [LARGE SCALE GENOMIC DNA]</scope>
    <source>
        <strain evidence="9 10">S304</strain>
    </source>
</reference>
<dbReference type="Pfam" id="PF00528">
    <property type="entry name" value="BPD_transp_1"/>
    <property type="match status" value="1"/>
</dbReference>
<dbReference type="PATRIC" id="fig|1453497.3.peg.228"/>
<evidence type="ECO:0000259" key="8">
    <source>
        <dbReference type="PROSITE" id="PS50928"/>
    </source>
</evidence>
<organism evidence="9 10">
    <name type="scientific">Kosmotoga arenicorallina S304</name>
    <dbReference type="NCBI Taxonomy" id="1453497"/>
    <lineage>
        <taxon>Bacteria</taxon>
        <taxon>Thermotogati</taxon>
        <taxon>Thermotogota</taxon>
        <taxon>Thermotogae</taxon>
        <taxon>Kosmotogales</taxon>
        <taxon>Kosmotogaceae</taxon>
        <taxon>Kosmotoga</taxon>
    </lineage>
</organism>
<dbReference type="PROSITE" id="PS50928">
    <property type="entry name" value="ABC_TM1"/>
    <property type="match status" value="1"/>
</dbReference>
<protein>
    <submittedName>
        <fullName evidence="9">ABC transporter permease</fullName>
    </submittedName>
</protein>
<dbReference type="SUPFAM" id="SSF161098">
    <property type="entry name" value="MetI-like"/>
    <property type="match status" value="1"/>
</dbReference>
<dbReference type="CDD" id="cd06261">
    <property type="entry name" value="TM_PBP2"/>
    <property type="match status" value="1"/>
</dbReference>
<evidence type="ECO:0000256" key="5">
    <source>
        <dbReference type="ARBA" id="ARBA00022989"/>
    </source>
</evidence>
<dbReference type="AlphaFoldDB" id="A0A176K0L8"/>
<dbReference type="InterPro" id="IPR035906">
    <property type="entry name" value="MetI-like_sf"/>
</dbReference>
<proteinExistence type="inferred from homology"/>
<feature type="transmembrane region" description="Helical" evidence="7">
    <location>
        <begin position="243"/>
        <end position="264"/>
    </location>
</feature>
<dbReference type="PANTHER" id="PTHR43744:SF4">
    <property type="entry name" value="OSMOPROTECTIVE COMPOUNDS UPTAKE PERMEASE PROTEIN GGTD"/>
    <property type="match status" value="1"/>
</dbReference>
<dbReference type="EMBL" id="JFHK01000015">
    <property type="protein sequence ID" value="OAA30142.1"/>
    <property type="molecule type" value="Genomic_DNA"/>
</dbReference>
<keyword evidence="10" id="KW-1185">Reference proteome</keyword>
<keyword evidence="2 7" id="KW-0813">Transport</keyword>
<feature type="transmembrane region" description="Helical" evidence="7">
    <location>
        <begin position="108"/>
        <end position="129"/>
    </location>
</feature>
<comment type="subcellular location">
    <subcellularLocation>
        <location evidence="1 7">Cell membrane</location>
        <topology evidence="1 7">Multi-pass membrane protein</topology>
    </subcellularLocation>
</comment>
<evidence type="ECO:0000256" key="7">
    <source>
        <dbReference type="RuleBase" id="RU363032"/>
    </source>
</evidence>
<evidence type="ECO:0000313" key="10">
    <source>
        <dbReference type="Proteomes" id="UP000077339"/>
    </source>
</evidence>